<reference evidence="2" key="1">
    <citation type="submission" date="2021-02" db="EMBL/GenBank/DDBJ databases">
        <authorList>
            <person name="Dougan E. K."/>
            <person name="Rhodes N."/>
            <person name="Thang M."/>
            <person name="Chan C."/>
        </authorList>
    </citation>
    <scope>NUCLEOTIDE SEQUENCE</scope>
</reference>
<keyword evidence="1" id="KW-1133">Transmembrane helix</keyword>
<evidence type="ECO:0000256" key="1">
    <source>
        <dbReference type="SAM" id="Phobius"/>
    </source>
</evidence>
<dbReference type="AlphaFoldDB" id="A0A812X4M6"/>
<sequence length="163" mass="18101">MPAMVLLGEERELQSSGGSSPRRFRSSPLEPMVQILPCLLQFLPPHTRRSLCQQEYRAVQRDVEPKLRQVQERLSAEVDKWEAEFQHACGSCTAELCFASICLALVAKQPRLCQLVFPVIGIAGGVVSLSCVMPICVKSALARRRMQLFPRQAAGCLTAPHEL</sequence>
<accession>A0A812X4M6</accession>
<proteinExistence type="predicted"/>
<evidence type="ECO:0000313" key="2">
    <source>
        <dbReference type="EMBL" id="CAE7714862.1"/>
    </source>
</evidence>
<protein>
    <submittedName>
        <fullName evidence="2">UGP1 protein</fullName>
    </submittedName>
</protein>
<organism evidence="2 3">
    <name type="scientific">Symbiodinium pilosum</name>
    <name type="common">Dinoflagellate</name>
    <dbReference type="NCBI Taxonomy" id="2952"/>
    <lineage>
        <taxon>Eukaryota</taxon>
        <taxon>Sar</taxon>
        <taxon>Alveolata</taxon>
        <taxon>Dinophyceae</taxon>
        <taxon>Suessiales</taxon>
        <taxon>Symbiodiniaceae</taxon>
        <taxon>Symbiodinium</taxon>
    </lineage>
</organism>
<name>A0A812X4M6_SYMPI</name>
<dbReference type="OrthoDB" id="442483at2759"/>
<keyword evidence="1" id="KW-0472">Membrane</keyword>
<evidence type="ECO:0000313" key="3">
    <source>
        <dbReference type="Proteomes" id="UP000649617"/>
    </source>
</evidence>
<gene>
    <name evidence="2" type="primary">UGP1</name>
    <name evidence="2" type="ORF">SPIL2461_LOCUS20293</name>
</gene>
<dbReference type="Proteomes" id="UP000649617">
    <property type="component" value="Unassembled WGS sequence"/>
</dbReference>
<feature type="transmembrane region" description="Helical" evidence="1">
    <location>
        <begin position="115"/>
        <end position="137"/>
    </location>
</feature>
<dbReference type="EMBL" id="CAJNIZ010045258">
    <property type="protein sequence ID" value="CAE7714862.1"/>
    <property type="molecule type" value="Genomic_DNA"/>
</dbReference>
<keyword evidence="1" id="KW-0812">Transmembrane</keyword>
<comment type="caution">
    <text evidence="2">The sequence shown here is derived from an EMBL/GenBank/DDBJ whole genome shotgun (WGS) entry which is preliminary data.</text>
</comment>
<keyword evidence="3" id="KW-1185">Reference proteome</keyword>